<feature type="transmembrane region" description="Helical" evidence="9">
    <location>
        <begin position="45"/>
        <end position="70"/>
    </location>
</feature>
<dbReference type="Proteomes" id="UP000095412">
    <property type="component" value="Unassembled WGS sequence"/>
</dbReference>
<dbReference type="EMBL" id="FMPI01000029">
    <property type="protein sequence ID" value="SCT47621.1"/>
    <property type="molecule type" value="Genomic_DNA"/>
</dbReference>
<dbReference type="GO" id="GO:0009372">
    <property type="term" value="P:quorum sensing"/>
    <property type="evidence" value="ECO:0007669"/>
    <property type="project" value="UniProtKB-UniRule"/>
</dbReference>
<gene>
    <name evidence="9 10" type="primary">agrB</name>
    <name evidence="10" type="ORF">SAMEA2297795_02091</name>
    <name evidence="11" type="ORF">SAMEA2297796_02473</name>
</gene>
<sequence>MVKFIDDKIDNFARRLQQRNGLDRIEYLKMRLGMQVFVSNILKTIVIYGVSILCHLFLYTLTVHLSFFLIRHFAHGAHAKNSLLCYLESLFYFVLLPWFVGYIQVSSVLMYCLAFFGLIVLIIYAPAATKKQPIPDRLKRGKKTKTIMVTVILLIVSCFLPKPYQQLMLLGITIISILQFPIFFPKEDY</sequence>
<evidence type="ECO:0000256" key="5">
    <source>
        <dbReference type="ARBA" id="ARBA00022801"/>
    </source>
</evidence>
<dbReference type="Proteomes" id="UP000095768">
    <property type="component" value="Unassembled WGS sequence"/>
</dbReference>
<evidence type="ECO:0000256" key="2">
    <source>
        <dbReference type="ARBA" id="ARBA00022654"/>
    </source>
</evidence>
<evidence type="ECO:0000313" key="12">
    <source>
        <dbReference type="Proteomes" id="UP000095412"/>
    </source>
</evidence>
<dbReference type="EMBL" id="FMPG01000011">
    <property type="protein sequence ID" value="SCT26187.1"/>
    <property type="molecule type" value="Genomic_DNA"/>
</dbReference>
<dbReference type="HAMAP" id="MF_00784">
    <property type="entry name" value="AgrB"/>
    <property type="match status" value="1"/>
</dbReference>
<evidence type="ECO:0000256" key="3">
    <source>
        <dbReference type="ARBA" id="ARBA00022670"/>
    </source>
</evidence>
<evidence type="ECO:0000313" key="10">
    <source>
        <dbReference type="EMBL" id="SCT26187.1"/>
    </source>
</evidence>
<dbReference type="GO" id="GO:0005886">
    <property type="term" value="C:plasma membrane"/>
    <property type="evidence" value="ECO:0007669"/>
    <property type="project" value="UniProtKB-SubCell"/>
</dbReference>
<dbReference type="GO" id="GO:0008233">
    <property type="term" value="F:peptidase activity"/>
    <property type="evidence" value="ECO:0007669"/>
    <property type="project" value="UniProtKB-UniRule"/>
</dbReference>
<evidence type="ECO:0000256" key="7">
    <source>
        <dbReference type="ARBA" id="ARBA00023026"/>
    </source>
</evidence>
<evidence type="ECO:0000256" key="8">
    <source>
        <dbReference type="ARBA" id="ARBA00023136"/>
    </source>
</evidence>
<feature type="transmembrane region" description="Helical" evidence="9">
    <location>
        <begin position="82"/>
        <end position="102"/>
    </location>
</feature>
<comment type="similarity">
    <text evidence="9">Belongs to the AgrB family.</text>
</comment>
<protein>
    <recommendedName>
        <fullName evidence="9">Accessory gene regulator protein B</fullName>
        <ecNumber evidence="9">3.4.-.-</ecNumber>
    </recommendedName>
</protein>
<accession>A0A1D4RJD2</accession>
<evidence type="ECO:0000256" key="1">
    <source>
        <dbReference type="ARBA" id="ARBA00022475"/>
    </source>
</evidence>
<keyword evidence="1 9" id="KW-1003">Cell membrane</keyword>
<proteinExistence type="inferred from homology"/>
<keyword evidence="12" id="KW-1185">Reference proteome</keyword>
<keyword evidence="7 9" id="KW-0843">Virulence</keyword>
<feature type="transmembrane region" description="Helical" evidence="9">
    <location>
        <begin position="108"/>
        <end position="125"/>
    </location>
</feature>
<comment type="subcellular location">
    <subcellularLocation>
        <location evidence="9">Cell membrane</location>
        <topology evidence="9">Multi-pass membrane protein</topology>
    </subcellularLocation>
</comment>
<keyword evidence="5 9" id="KW-0378">Hydrolase</keyword>
<reference evidence="11 12" key="2">
    <citation type="submission" date="2016-09" db="EMBL/GenBank/DDBJ databases">
        <authorList>
            <consortium name="Pathogen Informatics"/>
            <person name="Sun Q."/>
            <person name="Inoue M."/>
        </authorList>
    </citation>
    <scope>NUCLEOTIDE SEQUENCE [LARGE SCALE GENOMIC DNA]</scope>
    <source>
        <strain evidence="11 12">82C</strain>
    </source>
</reference>
<evidence type="ECO:0000256" key="9">
    <source>
        <dbReference type="HAMAP-Rule" id="MF_00784"/>
    </source>
</evidence>
<reference evidence="10 13" key="1">
    <citation type="submission" date="2016-09" db="EMBL/GenBank/DDBJ databases">
        <authorList>
            <consortium name="Pathogen Informatics"/>
        </authorList>
    </citation>
    <scope>NUCLEOTIDE SEQUENCE [LARGE SCALE GENOMIC DNA]</scope>
    <source>
        <strain evidence="10 13">82B</strain>
    </source>
</reference>
<keyword evidence="8 9" id="KW-0472">Membrane</keyword>
<feature type="transmembrane region" description="Helical" evidence="9">
    <location>
        <begin position="168"/>
        <end position="184"/>
    </location>
</feature>
<dbReference type="GO" id="GO:0006508">
    <property type="term" value="P:proteolysis"/>
    <property type="evidence" value="ECO:0007669"/>
    <property type="project" value="UniProtKB-KW"/>
</dbReference>
<dbReference type="Pfam" id="PF04647">
    <property type="entry name" value="AgrB"/>
    <property type="match status" value="1"/>
</dbReference>
<dbReference type="OrthoDB" id="2183538at2"/>
<dbReference type="EC" id="3.4.-.-" evidence="9"/>
<dbReference type="AlphaFoldDB" id="A0A1D4RJD2"/>
<comment type="function">
    <text evidence="9">Essential for the production of a quorum sensing system signal molecule, the autoinducing peptide (AIP). This quorum sensing system is responsible for the regulation of the expression of virulence factor genes. Involved in the proteolytic processing of AgrD, the precursor of AIP.</text>
</comment>
<organism evidence="10 13">
    <name type="scientific">Staphylococcus caeli</name>
    <dbReference type="NCBI Taxonomy" id="2201815"/>
    <lineage>
        <taxon>Bacteria</taxon>
        <taxon>Bacillati</taxon>
        <taxon>Bacillota</taxon>
        <taxon>Bacilli</taxon>
        <taxon>Bacillales</taxon>
        <taxon>Staphylococcaceae</taxon>
        <taxon>Staphylococcus</taxon>
    </lineage>
</organism>
<keyword evidence="2 9" id="KW-0673">Quorum sensing</keyword>
<evidence type="ECO:0000313" key="11">
    <source>
        <dbReference type="EMBL" id="SCT47621.1"/>
    </source>
</evidence>
<evidence type="ECO:0000313" key="13">
    <source>
        <dbReference type="Proteomes" id="UP000095768"/>
    </source>
</evidence>
<keyword evidence="4 9" id="KW-0812">Transmembrane</keyword>
<evidence type="ECO:0000256" key="6">
    <source>
        <dbReference type="ARBA" id="ARBA00022989"/>
    </source>
</evidence>
<keyword evidence="6 9" id="KW-1133">Transmembrane helix</keyword>
<keyword evidence="3 9" id="KW-0645">Protease</keyword>
<evidence type="ECO:0000256" key="4">
    <source>
        <dbReference type="ARBA" id="ARBA00022692"/>
    </source>
</evidence>
<dbReference type="InterPro" id="IPR006741">
    <property type="entry name" value="AgrB"/>
</dbReference>
<feature type="transmembrane region" description="Helical" evidence="9">
    <location>
        <begin position="146"/>
        <end position="162"/>
    </location>
</feature>
<name>A0A1D4RJD2_9STAP</name>
<dbReference type="RefSeq" id="WP_069996594.1">
    <property type="nucleotide sequence ID" value="NZ_FMPG01000011.1"/>
</dbReference>
<dbReference type="SMART" id="SM00793">
    <property type="entry name" value="AgrB"/>
    <property type="match status" value="1"/>
</dbReference>